<dbReference type="Proteomes" id="UP000324222">
    <property type="component" value="Unassembled WGS sequence"/>
</dbReference>
<dbReference type="EMBL" id="VSRR010100943">
    <property type="protein sequence ID" value="MPC95080.1"/>
    <property type="molecule type" value="Genomic_DNA"/>
</dbReference>
<protein>
    <submittedName>
        <fullName evidence="2">Uncharacterized protein</fullName>
    </submittedName>
</protein>
<gene>
    <name evidence="2" type="ORF">E2C01_090276</name>
</gene>
<name>A0A5B7JE95_PORTR</name>
<evidence type="ECO:0000256" key="1">
    <source>
        <dbReference type="SAM" id="MobiDB-lite"/>
    </source>
</evidence>
<feature type="compositionally biased region" description="Basic and acidic residues" evidence="1">
    <location>
        <begin position="17"/>
        <end position="36"/>
    </location>
</feature>
<accession>A0A5B7JE95</accession>
<keyword evidence="3" id="KW-1185">Reference proteome</keyword>
<organism evidence="2 3">
    <name type="scientific">Portunus trituberculatus</name>
    <name type="common">Swimming crab</name>
    <name type="synonym">Neptunus trituberculatus</name>
    <dbReference type="NCBI Taxonomy" id="210409"/>
    <lineage>
        <taxon>Eukaryota</taxon>
        <taxon>Metazoa</taxon>
        <taxon>Ecdysozoa</taxon>
        <taxon>Arthropoda</taxon>
        <taxon>Crustacea</taxon>
        <taxon>Multicrustacea</taxon>
        <taxon>Malacostraca</taxon>
        <taxon>Eumalacostraca</taxon>
        <taxon>Eucarida</taxon>
        <taxon>Decapoda</taxon>
        <taxon>Pleocyemata</taxon>
        <taxon>Brachyura</taxon>
        <taxon>Eubrachyura</taxon>
        <taxon>Portunoidea</taxon>
        <taxon>Portunidae</taxon>
        <taxon>Portuninae</taxon>
        <taxon>Portunus</taxon>
    </lineage>
</organism>
<comment type="caution">
    <text evidence="2">The sequence shown here is derived from an EMBL/GenBank/DDBJ whole genome shotgun (WGS) entry which is preliminary data.</text>
</comment>
<dbReference type="AlphaFoldDB" id="A0A5B7JE95"/>
<evidence type="ECO:0000313" key="2">
    <source>
        <dbReference type="EMBL" id="MPC95080.1"/>
    </source>
</evidence>
<proteinExistence type="predicted"/>
<feature type="region of interest" description="Disordered" evidence="1">
    <location>
        <begin position="1"/>
        <end position="36"/>
    </location>
</feature>
<reference evidence="2 3" key="1">
    <citation type="submission" date="2019-05" db="EMBL/GenBank/DDBJ databases">
        <title>Another draft genome of Portunus trituberculatus and its Hox gene families provides insights of decapod evolution.</title>
        <authorList>
            <person name="Jeong J.-H."/>
            <person name="Song I."/>
            <person name="Kim S."/>
            <person name="Choi T."/>
            <person name="Kim D."/>
            <person name="Ryu S."/>
            <person name="Kim W."/>
        </authorList>
    </citation>
    <scope>NUCLEOTIDE SEQUENCE [LARGE SCALE GENOMIC DNA]</scope>
    <source>
        <tissue evidence="2">Muscle</tissue>
    </source>
</reference>
<evidence type="ECO:0000313" key="3">
    <source>
        <dbReference type="Proteomes" id="UP000324222"/>
    </source>
</evidence>
<sequence length="36" mass="4067">MEQHRVTASVMDVTGKGTEKGEPNEGNKREGERRRP</sequence>